<gene>
    <name evidence="1" type="ORF">K3G42_011987</name>
</gene>
<protein>
    <submittedName>
        <fullName evidence="1">Uncharacterized protein</fullName>
    </submittedName>
</protein>
<evidence type="ECO:0000313" key="2">
    <source>
        <dbReference type="Proteomes" id="UP000827872"/>
    </source>
</evidence>
<evidence type="ECO:0000313" key="1">
    <source>
        <dbReference type="EMBL" id="KAH7998056.1"/>
    </source>
</evidence>
<comment type="caution">
    <text evidence="1">The sequence shown here is derived from an EMBL/GenBank/DDBJ whole genome shotgun (WGS) entry which is preliminary data.</text>
</comment>
<dbReference type="EMBL" id="CM037625">
    <property type="protein sequence ID" value="KAH7998056.1"/>
    <property type="molecule type" value="Genomic_DNA"/>
</dbReference>
<keyword evidence="2" id="KW-1185">Reference proteome</keyword>
<organism evidence="1 2">
    <name type="scientific">Sphaerodactylus townsendi</name>
    <dbReference type="NCBI Taxonomy" id="933632"/>
    <lineage>
        <taxon>Eukaryota</taxon>
        <taxon>Metazoa</taxon>
        <taxon>Chordata</taxon>
        <taxon>Craniata</taxon>
        <taxon>Vertebrata</taxon>
        <taxon>Euteleostomi</taxon>
        <taxon>Lepidosauria</taxon>
        <taxon>Squamata</taxon>
        <taxon>Bifurcata</taxon>
        <taxon>Gekkota</taxon>
        <taxon>Sphaerodactylidae</taxon>
        <taxon>Sphaerodactylus</taxon>
    </lineage>
</organism>
<name>A0ACB8EYQ2_9SAUR</name>
<accession>A0ACB8EYQ2</accession>
<reference evidence="1" key="1">
    <citation type="submission" date="2021-08" db="EMBL/GenBank/DDBJ databases">
        <title>The first chromosome-level gecko genome reveals the dynamic sex chromosomes of Neotropical dwarf geckos (Sphaerodactylidae: Sphaerodactylus).</title>
        <authorList>
            <person name="Pinto B.J."/>
            <person name="Keating S.E."/>
            <person name="Gamble T."/>
        </authorList>
    </citation>
    <scope>NUCLEOTIDE SEQUENCE</scope>
    <source>
        <strain evidence="1">TG3544</strain>
    </source>
</reference>
<proteinExistence type="predicted"/>
<dbReference type="Proteomes" id="UP000827872">
    <property type="component" value="Linkage Group LG12"/>
</dbReference>
<sequence>MIKQTTHSIERPNLKCVIGIQGNAESHWIGLHKSNSQHGSKMAVFSSRLPLMKAPAVEEFPFSALGLAWLLHKPYVNPLTYGSAWQIIPKLKCSCTQVFWEELIT</sequence>